<name>A0A8S1NUY2_9CILI</name>
<gene>
    <name evidence="1" type="ORF">PSON_ATCC_30995.1.T0560254</name>
</gene>
<dbReference type="AlphaFoldDB" id="A0A8S1NUY2"/>
<proteinExistence type="predicted"/>
<organism evidence="1 2">
    <name type="scientific">Paramecium sonneborni</name>
    <dbReference type="NCBI Taxonomy" id="65129"/>
    <lineage>
        <taxon>Eukaryota</taxon>
        <taxon>Sar</taxon>
        <taxon>Alveolata</taxon>
        <taxon>Ciliophora</taxon>
        <taxon>Intramacronucleata</taxon>
        <taxon>Oligohymenophorea</taxon>
        <taxon>Peniculida</taxon>
        <taxon>Parameciidae</taxon>
        <taxon>Paramecium</taxon>
    </lineage>
</organism>
<dbReference type="EMBL" id="CAJJDN010000056">
    <property type="protein sequence ID" value="CAD8090874.1"/>
    <property type="molecule type" value="Genomic_DNA"/>
</dbReference>
<dbReference type="Proteomes" id="UP000692954">
    <property type="component" value="Unassembled WGS sequence"/>
</dbReference>
<reference evidence="1" key="1">
    <citation type="submission" date="2021-01" db="EMBL/GenBank/DDBJ databases">
        <authorList>
            <consortium name="Genoscope - CEA"/>
            <person name="William W."/>
        </authorList>
    </citation>
    <scope>NUCLEOTIDE SEQUENCE</scope>
</reference>
<evidence type="ECO:0000313" key="2">
    <source>
        <dbReference type="Proteomes" id="UP000692954"/>
    </source>
</evidence>
<keyword evidence="2" id="KW-1185">Reference proteome</keyword>
<protein>
    <submittedName>
        <fullName evidence="1">Uncharacterized protein</fullName>
    </submittedName>
</protein>
<evidence type="ECO:0000313" key="1">
    <source>
        <dbReference type="EMBL" id="CAD8090874.1"/>
    </source>
</evidence>
<accession>A0A8S1NUY2</accession>
<sequence length="182" mass="22046">MCQVKDWHMIQSFIYEQKILVIMELQKNLGKIENQQECKIMLLIEPTLNRYQGLISTYNQYKVYLQMALTKLFEKISYYYYQIGQEQFGFVEGKKPNHNLLDQELLKIAIRLDGRKCFKNCNFQKFQISLELLERIEVTIFIEQIQITMQFYLELIMKIFKQQNYTLAFTFITTYLIQFKHA</sequence>
<comment type="caution">
    <text evidence="1">The sequence shown here is derived from an EMBL/GenBank/DDBJ whole genome shotgun (WGS) entry which is preliminary data.</text>
</comment>